<dbReference type="GO" id="GO:0012505">
    <property type="term" value="C:endomembrane system"/>
    <property type="evidence" value="ECO:0007669"/>
    <property type="project" value="UniProtKB-SubCell"/>
</dbReference>
<keyword evidence="5" id="KW-1278">Translocase</keyword>
<keyword evidence="2 5" id="KW-0812">Transmembrane</keyword>
<feature type="transmembrane region" description="Helical" evidence="5">
    <location>
        <begin position="12"/>
        <end position="31"/>
    </location>
</feature>
<evidence type="ECO:0000256" key="4">
    <source>
        <dbReference type="ARBA" id="ARBA00023136"/>
    </source>
</evidence>
<evidence type="ECO:0000256" key="6">
    <source>
        <dbReference type="RuleBase" id="RU000320"/>
    </source>
</evidence>
<feature type="transmembrane region" description="Helical" evidence="5">
    <location>
        <begin position="160"/>
        <end position="184"/>
    </location>
</feature>
<evidence type="ECO:0000256" key="1">
    <source>
        <dbReference type="ARBA" id="ARBA00004127"/>
    </source>
</evidence>
<dbReference type="NCBIfam" id="TIGR01770">
    <property type="entry name" value="NDH_I_N"/>
    <property type="match status" value="1"/>
</dbReference>
<dbReference type="GO" id="GO:0048038">
    <property type="term" value="F:quinone binding"/>
    <property type="evidence" value="ECO:0007669"/>
    <property type="project" value="UniProtKB-KW"/>
</dbReference>
<comment type="function">
    <text evidence="5">NDH-1 shuttles electrons from NADH, via FMN and iron-sulfur (Fe-S) centers, to quinones in the respiratory chain. The immediate electron acceptor for the enzyme in this species is believed to be ubiquinone. Couples the redox reaction to proton translocation (for every two electrons transferred, four hydrogen ions are translocated across the cytoplasmic membrane), and thus conserves the redox energy in a proton gradient.</text>
</comment>
<feature type="transmembrane region" description="Helical" evidence="5">
    <location>
        <begin position="327"/>
        <end position="349"/>
    </location>
</feature>
<dbReference type="EMBL" id="LN794158">
    <property type="protein sequence ID" value="CEN56223.1"/>
    <property type="molecule type" value="Genomic_DNA"/>
</dbReference>
<keyword evidence="3 5" id="KW-1133">Transmembrane helix</keyword>
<dbReference type="HOGENOM" id="CLU_007100_1_3_4"/>
<evidence type="ECO:0000256" key="5">
    <source>
        <dbReference type="HAMAP-Rule" id="MF_00445"/>
    </source>
</evidence>
<evidence type="ECO:0000259" key="7">
    <source>
        <dbReference type="Pfam" id="PF00361"/>
    </source>
</evidence>
<feature type="transmembrane region" description="Helical" evidence="5">
    <location>
        <begin position="274"/>
        <end position="293"/>
    </location>
</feature>
<dbReference type="HAMAP" id="MF_00445">
    <property type="entry name" value="NDH1_NuoN_1"/>
    <property type="match status" value="1"/>
</dbReference>
<dbReference type="InterPro" id="IPR010096">
    <property type="entry name" value="NADH-Q_OxRdtase_suN/2"/>
</dbReference>
<feature type="transmembrane region" description="Helical" evidence="5">
    <location>
        <begin position="129"/>
        <end position="148"/>
    </location>
</feature>
<dbReference type="PRINTS" id="PR01434">
    <property type="entry name" value="NADHDHGNASE5"/>
</dbReference>
<feature type="transmembrane region" description="Helical" evidence="5">
    <location>
        <begin position="405"/>
        <end position="425"/>
    </location>
</feature>
<organism evidence="8 9">
    <name type="scientific">Candidatus Methylopumilus turicensis</name>
    <dbReference type="NCBI Taxonomy" id="1581680"/>
    <lineage>
        <taxon>Bacteria</taxon>
        <taxon>Pseudomonadati</taxon>
        <taxon>Pseudomonadota</taxon>
        <taxon>Betaproteobacteria</taxon>
        <taxon>Nitrosomonadales</taxon>
        <taxon>Methylophilaceae</taxon>
        <taxon>Candidatus Methylopumilus</taxon>
    </lineage>
</organism>
<dbReference type="AlphaFoldDB" id="A0A0B7J0R0"/>
<accession>A0A0B7J0R0</accession>
<evidence type="ECO:0000256" key="3">
    <source>
        <dbReference type="ARBA" id="ARBA00022989"/>
    </source>
</evidence>
<feature type="transmembrane region" description="Helical" evidence="5">
    <location>
        <begin position="370"/>
        <end position="393"/>
    </location>
</feature>
<comment type="similarity">
    <text evidence="5">Belongs to the complex I subunit 2 family.</text>
</comment>
<dbReference type="KEGG" id="mbac:BN1209_1183"/>
<name>A0A0B7J0R0_9PROT</name>
<dbReference type="OrthoDB" id="9768329at2"/>
<dbReference type="STRING" id="1581680.BN1209_1183"/>
<keyword evidence="5" id="KW-0520">NAD</keyword>
<comment type="subcellular location">
    <subcellularLocation>
        <location evidence="5">Cell membrane</location>
        <topology evidence="5">Multi-pass membrane protein</topology>
    </subcellularLocation>
    <subcellularLocation>
        <location evidence="1">Endomembrane system</location>
        <topology evidence="1">Multi-pass membrane protein</topology>
    </subcellularLocation>
    <subcellularLocation>
        <location evidence="6">Membrane</location>
        <topology evidence="6">Multi-pass membrane protein</topology>
    </subcellularLocation>
</comment>
<dbReference type="NCBIfam" id="NF004442">
    <property type="entry name" value="PRK05777.1-5"/>
    <property type="match status" value="1"/>
</dbReference>
<feature type="domain" description="NADH:quinone oxidoreductase/Mrp antiporter transmembrane" evidence="7">
    <location>
        <begin position="127"/>
        <end position="419"/>
    </location>
</feature>
<comment type="catalytic activity">
    <reaction evidence="5">
        <text>a quinone + NADH + 5 H(+)(in) = a quinol + NAD(+) + 4 H(+)(out)</text>
        <dbReference type="Rhea" id="RHEA:57888"/>
        <dbReference type="ChEBI" id="CHEBI:15378"/>
        <dbReference type="ChEBI" id="CHEBI:24646"/>
        <dbReference type="ChEBI" id="CHEBI:57540"/>
        <dbReference type="ChEBI" id="CHEBI:57945"/>
        <dbReference type="ChEBI" id="CHEBI:132124"/>
    </reaction>
</comment>
<keyword evidence="5" id="KW-0874">Quinone</keyword>
<protein>
    <recommendedName>
        <fullName evidence="5">NADH-quinone oxidoreductase subunit N</fullName>
        <ecNumber evidence="5">7.1.1.-</ecNumber>
    </recommendedName>
    <alternativeName>
        <fullName evidence="5">NADH dehydrogenase I subunit N</fullName>
    </alternativeName>
    <alternativeName>
        <fullName evidence="5">NDH-1 subunit N</fullName>
    </alternativeName>
</protein>
<evidence type="ECO:0000256" key="2">
    <source>
        <dbReference type="ARBA" id="ARBA00022692"/>
    </source>
</evidence>
<gene>
    <name evidence="5 8" type="primary">nuoN</name>
    <name evidence="8" type="ORF">BN1209_1183</name>
</gene>
<feature type="transmembrane region" description="Helical" evidence="5">
    <location>
        <begin position="300"/>
        <end position="321"/>
    </location>
</feature>
<comment type="subunit">
    <text evidence="5">NDH-1 is composed of 14 different subunits. Subunits NuoA, H, J, K, L, M, N constitute the membrane sector of the complex.</text>
</comment>
<evidence type="ECO:0000313" key="9">
    <source>
        <dbReference type="Proteomes" id="UP000056322"/>
    </source>
</evidence>
<keyword evidence="5" id="KW-0813">Transport</keyword>
<sequence>MNGLQSDIISALPELFVLSMAMFILLTDLFLKPSNRIVIFLLTQLTLLGAAFITIATHKPSVIYAFSGMFVDDSFADVMKVMIYLSTALFLVYSRSYITLRGMFRGEFYALVLFAMAGMMVMVSGQHFLTLYMGLELLSLCLYALVALDRDNARATEAAMKYFVLGALASGMLLYGMSMMYGATGSLNISEVASALLNGSQDKPVLVLGTVFIVAGLAFKLGAVPFQMWVPDVYEGSPTAVTLFIGSVTKLAAFAFLIRILAQGLYVLAIDWHSMLMIMAVLSIIIGNITAIAQTNLKRMFAYSTISHVGFLLFGLMSASMNGYISSMFYIVSYVLMTLAGFGMILLLSRKGFEAEQLDDLKGLNQRSPWFAFMMLITMFSMAGVPPTLGFYAKFAVLQAALQAGFLWLVVFAVLMAVIGAFYYLRIVKLMYFDEPTDNKPIINPPEMNILLSLNALALLALGIMPQPLMDMCAYAVAHSLQ</sequence>
<dbReference type="GO" id="GO:0050136">
    <property type="term" value="F:NADH dehydrogenase (quinone) (non-electrogenic) activity"/>
    <property type="evidence" value="ECO:0007669"/>
    <property type="project" value="UniProtKB-UniRule"/>
</dbReference>
<feature type="transmembrane region" description="Helical" evidence="5">
    <location>
        <begin position="204"/>
        <end position="229"/>
    </location>
</feature>
<keyword evidence="5" id="KW-0830">Ubiquinone</keyword>
<dbReference type="EC" id="7.1.1.-" evidence="5"/>
<proteinExistence type="inferred from homology"/>
<feature type="transmembrane region" description="Helical" evidence="5">
    <location>
        <begin position="241"/>
        <end position="262"/>
    </location>
</feature>
<keyword evidence="8" id="KW-0560">Oxidoreductase</keyword>
<reference evidence="9" key="1">
    <citation type="submission" date="2014-12" db="EMBL/GenBank/DDBJ databases">
        <authorList>
            <person name="Salcher M.M."/>
        </authorList>
    </citation>
    <scope>NUCLEOTIDE SEQUENCE [LARGE SCALE GENOMIC DNA]</scope>
    <source>
        <strain evidence="9">MMS-10A-171</strain>
    </source>
</reference>
<evidence type="ECO:0000313" key="8">
    <source>
        <dbReference type="EMBL" id="CEN56223.1"/>
    </source>
</evidence>
<feature type="transmembrane region" description="Helical" evidence="5">
    <location>
        <begin position="106"/>
        <end position="123"/>
    </location>
</feature>
<keyword evidence="5" id="KW-1003">Cell membrane</keyword>
<dbReference type="GO" id="GO:0008137">
    <property type="term" value="F:NADH dehydrogenase (ubiquinone) activity"/>
    <property type="evidence" value="ECO:0007669"/>
    <property type="project" value="InterPro"/>
</dbReference>
<feature type="transmembrane region" description="Helical" evidence="5">
    <location>
        <begin position="78"/>
        <end position="94"/>
    </location>
</feature>
<dbReference type="RefSeq" id="WP_045751365.1">
    <property type="nucleotide sequence ID" value="NZ_LN794158.1"/>
</dbReference>
<dbReference type="Pfam" id="PF00361">
    <property type="entry name" value="Proton_antipo_M"/>
    <property type="match status" value="1"/>
</dbReference>
<feature type="transmembrane region" description="Helical" evidence="5">
    <location>
        <begin position="38"/>
        <end position="58"/>
    </location>
</feature>
<keyword evidence="4 5" id="KW-0472">Membrane</keyword>
<dbReference type="InterPro" id="IPR001750">
    <property type="entry name" value="ND/Mrp_TM"/>
</dbReference>
<dbReference type="GO" id="GO:0042773">
    <property type="term" value="P:ATP synthesis coupled electron transport"/>
    <property type="evidence" value="ECO:0007669"/>
    <property type="project" value="InterPro"/>
</dbReference>
<dbReference type="PANTHER" id="PTHR22773">
    <property type="entry name" value="NADH DEHYDROGENASE"/>
    <property type="match status" value="1"/>
</dbReference>
<dbReference type="GO" id="GO:0005886">
    <property type="term" value="C:plasma membrane"/>
    <property type="evidence" value="ECO:0007669"/>
    <property type="project" value="UniProtKB-SubCell"/>
</dbReference>
<dbReference type="Proteomes" id="UP000056322">
    <property type="component" value="Chromosome 1"/>
</dbReference>
<feature type="transmembrane region" description="Helical" evidence="5">
    <location>
        <begin position="446"/>
        <end position="465"/>
    </location>
</feature>
<keyword evidence="9" id="KW-1185">Reference proteome</keyword>